<accession>A0A7Z0JAT0</accession>
<feature type="transmembrane region" description="Helical" evidence="1">
    <location>
        <begin position="135"/>
        <end position="156"/>
    </location>
</feature>
<protein>
    <submittedName>
        <fullName evidence="2">Uncharacterized protein</fullName>
    </submittedName>
</protein>
<comment type="caution">
    <text evidence="2">The sequence shown here is derived from an EMBL/GenBank/DDBJ whole genome shotgun (WGS) entry which is preliminary data.</text>
</comment>
<evidence type="ECO:0000313" key="3">
    <source>
        <dbReference type="Proteomes" id="UP000572051"/>
    </source>
</evidence>
<dbReference type="Proteomes" id="UP000572051">
    <property type="component" value="Unassembled WGS sequence"/>
</dbReference>
<feature type="transmembrane region" description="Helical" evidence="1">
    <location>
        <begin position="176"/>
        <end position="193"/>
    </location>
</feature>
<name>A0A7Z0JAT0_9ACTN</name>
<dbReference type="RefSeq" id="WP_179824601.1">
    <property type="nucleotide sequence ID" value="NZ_JACCFS010000001.1"/>
</dbReference>
<evidence type="ECO:0000313" key="2">
    <source>
        <dbReference type="EMBL" id="NYJ35446.1"/>
    </source>
</evidence>
<organism evidence="2 3">
    <name type="scientific">Nocardiopsis aegyptia</name>
    <dbReference type="NCBI Taxonomy" id="220378"/>
    <lineage>
        <taxon>Bacteria</taxon>
        <taxon>Bacillati</taxon>
        <taxon>Actinomycetota</taxon>
        <taxon>Actinomycetes</taxon>
        <taxon>Streptosporangiales</taxon>
        <taxon>Nocardiopsidaceae</taxon>
        <taxon>Nocardiopsis</taxon>
    </lineage>
</organism>
<feature type="transmembrane region" description="Helical" evidence="1">
    <location>
        <begin position="37"/>
        <end position="56"/>
    </location>
</feature>
<reference evidence="2 3" key="1">
    <citation type="submission" date="2020-07" db="EMBL/GenBank/DDBJ databases">
        <title>Sequencing the genomes of 1000 actinobacteria strains.</title>
        <authorList>
            <person name="Klenk H.-P."/>
        </authorList>
    </citation>
    <scope>NUCLEOTIDE SEQUENCE [LARGE SCALE GENOMIC DNA]</scope>
    <source>
        <strain evidence="2 3">DSM 44442</strain>
    </source>
</reference>
<dbReference type="AlphaFoldDB" id="A0A7Z0JAT0"/>
<proteinExistence type="predicted"/>
<gene>
    <name evidence="2" type="ORF">HNR10_003327</name>
</gene>
<keyword evidence="1" id="KW-0812">Transmembrane</keyword>
<feature type="transmembrane region" description="Helical" evidence="1">
    <location>
        <begin position="68"/>
        <end position="92"/>
    </location>
</feature>
<keyword evidence="1" id="KW-0472">Membrane</keyword>
<evidence type="ECO:0000256" key="1">
    <source>
        <dbReference type="SAM" id="Phobius"/>
    </source>
</evidence>
<keyword evidence="1" id="KW-1133">Transmembrane helix</keyword>
<dbReference type="EMBL" id="JACCFS010000001">
    <property type="protein sequence ID" value="NYJ35446.1"/>
    <property type="molecule type" value="Genomic_DNA"/>
</dbReference>
<keyword evidence="3" id="KW-1185">Reference proteome</keyword>
<sequence>MSFQTPAAPTDPPRPGPFRITRARFTLHAQRRPAAHALYGAGAAGLVGAALIVLAAAPGPTAPGTPVWTIAVVPSAGLVAVLVVGALLYLSARGLPDTGTSRPEVYAAAGLQARTGLLGPDPEINRAARRMSDHLVRACSPGYVLAPLVPVAAVVSVPTLTEIAGPGFEPLMLTQLTPPALLVAAMIALFFHARSRQARLKRFRADYDRHAAGPAPTE</sequence>